<comment type="caution">
    <text evidence="3">The sequence shown here is derived from an EMBL/GenBank/DDBJ whole genome shotgun (WGS) entry which is preliminary data.</text>
</comment>
<reference evidence="4" key="1">
    <citation type="submission" date="2016-04" db="EMBL/GenBank/DDBJ databases">
        <authorList>
            <person name="Chen L."/>
            <person name="Zhuang W."/>
            <person name="Wang G."/>
        </authorList>
    </citation>
    <scope>NUCLEOTIDE SEQUENCE [LARGE SCALE GENOMIC DNA]</scope>
    <source>
        <strain evidence="4">17621</strain>
    </source>
</reference>
<sequence>MKNPLAGNRRPENPLIVAFCLNRPVRFLFLTSICLVTFFLSHAQIAVDDATEADRLARVYKDDNVICRSSHRLFTFDKGVNTLKDKVVTVQEDAVMEFLSLKKYSSLTYPEFYNKFIRLKAFQKAVKYGSKFVTSDRAGIDRSLTDENIFFDDSRVQYYPIRFADKGSVSRITVKKEYTDAKYLPRLFFHLPYPVTEQVFEFKVPEWLSVEFKTYCFDGYKIEKKETKKGGYTNYAFTLHELPAHKKEFKQISRDYTDPHIVVLVKSFQVKGESIQGFDKTADVYNWNNRLYKMCNNEPEKLKATLAKITAGTSNDLDKIKAIYYWLQDKIRYIAYEDGYSGYIPASAQEVLNNKYGDCKGMANLLTELLKQAGYDAHFTWIGTRHLPYPQSLPALCVNNHAITTLNYKGKEYFLDATEKYIPLGENAYRIQGKEALVADGDKFEIKTVPSTTGNEHKIYTKADFTLTNDLLNGYVNVKLTGNERKDFHQLYQALPISGRDKFLNGYLEFNNDNVEASDIKTSDLTNRDIPVTISGNIVLNNTVQSISGNKYINLDFFPKTLERYMPDEKRKSGYDFDYVLSFEDEFSLTISDGQQFADVPEKIELKQNGYEFTGEYVVSGNKITLKKTLVLKNSTINFSDFDNWKKFLESIKTFSSYFFSVTTK</sequence>
<dbReference type="OrthoDB" id="8595007at2"/>
<evidence type="ECO:0000259" key="1">
    <source>
        <dbReference type="Pfam" id="PF01841"/>
    </source>
</evidence>
<dbReference type="Pfam" id="PF12969">
    <property type="entry name" value="DUF3857"/>
    <property type="match status" value="1"/>
</dbReference>
<dbReference type="EMBL" id="LVXG01000016">
    <property type="protein sequence ID" value="OQP49030.1"/>
    <property type="molecule type" value="Genomic_DNA"/>
</dbReference>
<dbReference type="SUPFAM" id="SSF54001">
    <property type="entry name" value="Cysteine proteinases"/>
    <property type="match status" value="1"/>
</dbReference>
<feature type="domain" description="DUF3857" evidence="2">
    <location>
        <begin position="140"/>
        <end position="245"/>
    </location>
</feature>
<protein>
    <submittedName>
        <fullName evidence="3">Uncharacterized protein</fullName>
    </submittedName>
</protein>
<dbReference type="InterPro" id="IPR038765">
    <property type="entry name" value="Papain-like_cys_pep_sf"/>
</dbReference>
<dbReference type="RefSeq" id="WP_081200522.1">
    <property type="nucleotide sequence ID" value="NZ_FOCZ01000008.1"/>
</dbReference>
<gene>
    <name evidence="3" type="ORF">A4H97_29565</name>
</gene>
<evidence type="ECO:0000259" key="2">
    <source>
        <dbReference type="Pfam" id="PF12969"/>
    </source>
</evidence>
<keyword evidence="4" id="KW-1185">Reference proteome</keyword>
<dbReference type="STRING" id="354355.SAMN05660816_04410"/>
<name>A0A1V9ESC5_9BACT</name>
<feature type="domain" description="Transglutaminase-like" evidence="1">
    <location>
        <begin position="304"/>
        <end position="380"/>
    </location>
</feature>
<organism evidence="3 4">
    <name type="scientific">Niastella yeongjuensis</name>
    <dbReference type="NCBI Taxonomy" id="354355"/>
    <lineage>
        <taxon>Bacteria</taxon>
        <taxon>Pseudomonadati</taxon>
        <taxon>Bacteroidota</taxon>
        <taxon>Chitinophagia</taxon>
        <taxon>Chitinophagales</taxon>
        <taxon>Chitinophagaceae</taxon>
        <taxon>Niastella</taxon>
    </lineage>
</organism>
<dbReference type="Gene3D" id="2.60.40.3140">
    <property type="match status" value="1"/>
</dbReference>
<dbReference type="Gene3D" id="2.60.120.1130">
    <property type="match status" value="1"/>
</dbReference>
<dbReference type="AlphaFoldDB" id="A0A1V9ESC5"/>
<dbReference type="InterPro" id="IPR002931">
    <property type="entry name" value="Transglutaminase-like"/>
</dbReference>
<dbReference type="Gene3D" id="3.10.620.30">
    <property type="match status" value="1"/>
</dbReference>
<proteinExistence type="predicted"/>
<dbReference type="Pfam" id="PF01841">
    <property type="entry name" value="Transglut_core"/>
    <property type="match status" value="1"/>
</dbReference>
<evidence type="ECO:0000313" key="3">
    <source>
        <dbReference type="EMBL" id="OQP49030.1"/>
    </source>
</evidence>
<dbReference type="Proteomes" id="UP000192610">
    <property type="component" value="Unassembled WGS sequence"/>
</dbReference>
<accession>A0A1V9ESC5</accession>
<evidence type="ECO:0000313" key="4">
    <source>
        <dbReference type="Proteomes" id="UP000192610"/>
    </source>
</evidence>
<dbReference type="InterPro" id="IPR024618">
    <property type="entry name" value="DUF3857"/>
</dbReference>